<dbReference type="RefSeq" id="WP_191320662.1">
    <property type="nucleotide sequence ID" value="NZ_BNCG01000022.1"/>
</dbReference>
<evidence type="ECO:0000313" key="1">
    <source>
        <dbReference type="EMBL" id="MFC3637571.1"/>
    </source>
</evidence>
<proteinExistence type="predicted"/>
<gene>
    <name evidence="1" type="ORF">ACFONL_09310</name>
</gene>
<keyword evidence="2" id="KW-1185">Reference proteome</keyword>
<protein>
    <recommendedName>
        <fullName evidence="3">PadR family transcriptional regulator</fullName>
    </recommendedName>
</protein>
<name>A0ABV7UGE2_9HYPH</name>
<dbReference type="EMBL" id="JBHRYC010000039">
    <property type="protein sequence ID" value="MFC3637571.1"/>
    <property type="molecule type" value="Genomic_DNA"/>
</dbReference>
<comment type="caution">
    <text evidence="1">The sequence shown here is derived from an EMBL/GenBank/DDBJ whole genome shotgun (WGS) entry which is preliminary data.</text>
</comment>
<evidence type="ECO:0000313" key="2">
    <source>
        <dbReference type="Proteomes" id="UP001595704"/>
    </source>
</evidence>
<sequence>MARKVKPSPVQQAMLRNLIAGHDAFRGLPGGRSHFGGQGQSLLAMFRREWVTYSKGRREYEITDAGRAALSQEDRA</sequence>
<dbReference type="Proteomes" id="UP001595704">
    <property type="component" value="Unassembled WGS sequence"/>
</dbReference>
<accession>A0ABV7UGE2</accession>
<reference evidence="2" key="1">
    <citation type="journal article" date="2019" name="Int. J. Syst. Evol. Microbiol.">
        <title>The Global Catalogue of Microorganisms (GCM) 10K type strain sequencing project: providing services to taxonomists for standard genome sequencing and annotation.</title>
        <authorList>
            <consortium name="The Broad Institute Genomics Platform"/>
            <consortium name="The Broad Institute Genome Sequencing Center for Infectious Disease"/>
            <person name="Wu L."/>
            <person name="Ma J."/>
        </authorList>
    </citation>
    <scope>NUCLEOTIDE SEQUENCE [LARGE SCALE GENOMIC DNA]</scope>
    <source>
        <strain evidence="2">KCTC 42282</strain>
    </source>
</reference>
<organism evidence="1 2">
    <name type="scientific">Camelimonas fluminis</name>
    <dbReference type="NCBI Taxonomy" id="1576911"/>
    <lineage>
        <taxon>Bacteria</taxon>
        <taxon>Pseudomonadati</taxon>
        <taxon>Pseudomonadota</taxon>
        <taxon>Alphaproteobacteria</taxon>
        <taxon>Hyphomicrobiales</taxon>
        <taxon>Chelatococcaceae</taxon>
        <taxon>Camelimonas</taxon>
    </lineage>
</organism>
<evidence type="ECO:0008006" key="3">
    <source>
        <dbReference type="Google" id="ProtNLM"/>
    </source>
</evidence>